<reference evidence="2" key="2">
    <citation type="journal article" date="2015" name="Data Brief">
        <title>Shoot transcriptome of the giant reed, Arundo donax.</title>
        <authorList>
            <person name="Barrero R.A."/>
            <person name="Guerrero F.D."/>
            <person name="Moolhuijzen P."/>
            <person name="Goolsby J.A."/>
            <person name="Tidwell J."/>
            <person name="Bellgard S.E."/>
            <person name="Bellgard M.I."/>
        </authorList>
    </citation>
    <scope>NUCLEOTIDE SEQUENCE</scope>
    <source>
        <tissue evidence="2">Shoot tissue taken approximately 20 cm above the soil surface</tissue>
    </source>
</reference>
<sequence>MRQSRRSGGSNGAPFTPLQLPPCSRSMEALENQDPSSPTPSRGTFNPPMRWLSSTVTSWLLFLHAD</sequence>
<protein>
    <submittedName>
        <fullName evidence="2">Uncharacterized protein</fullName>
    </submittedName>
</protein>
<accession>A0A0A9DCZ2</accession>
<evidence type="ECO:0000256" key="1">
    <source>
        <dbReference type="SAM" id="MobiDB-lite"/>
    </source>
</evidence>
<feature type="region of interest" description="Disordered" evidence="1">
    <location>
        <begin position="1"/>
        <end position="48"/>
    </location>
</feature>
<name>A0A0A9DCZ2_ARUDO</name>
<reference evidence="2" key="1">
    <citation type="submission" date="2014-09" db="EMBL/GenBank/DDBJ databases">
        <authorList>
            <person name="Magalhaes I.L.F."/>
            <person name="Oliveira U."/>
            <person name="Santos F.R."/>
            <person name="Vidigal T.H.D.A."/>
            <person name="Brescovit A.D."/>
            <person name="Santos A.J."/>
        </authorList>
    </citation>
    <scope>NUCLEOTIDE SEQUENCE</scope>
    <source>
        <tissue evidence="2">Shoot tissue taken approximately 20 cm above the soil surface</tissue>
    </source>
</reference>
<proteinExistence type="predicted"/>
<dbReference type="AlphaFoldDB" id="A0A0A9DCZ2"/>
<feature type="compositionally biased region" description="Polar residues" evidence="1">
    <location>
        <begin position="33"/>
        <end position="44"/>
    </location>
</feature>
<dbReference type="EMBL" id="GBRH01212214">
    <property type="protein sequence ID" value="JAD85681.1"/>
    <property type="molecule type" value="Transcribed_RNA"/>
</dbReference>
<organism evidence="2">
    <name type="scientific">Arundo donax</name>
    <name type="common">Giant reed</name>
    <name type="synonym">Donax arundinaceus</name>
    <dbReference type="NCBI Taxonomy" id="35708"/>
    <lineage>
        <taxon>Eukaryota</taxon>
        <taxon>Viridiplantae</taxon>
        <taxon>Streptophyta</taxon>
        <taxon>Embryophyta</taxon>
        <taxon>Tracheophyta</taxon>
        <taxon>Spermatophyta</taxon>
        <taxon>Magnoliopsida</taxon>
        <taxon>Liliopsida</taxon>
        <taxon>Poales</taxon>
        <taxon>Poaceae</taxon>
        <taxon>PACMAD clade</taxon>
        <taxon>Arundinoideae</taxon>
        <taxon>Arundineae</taxon>
        <taxon>Arundo</taxon>
    </lineage>
</organism>
<evidence type="ECO:0000313" key="2">
    <source>
        <dbReference type="EMBL" id="JAD85681.1"/>
    </source>
</evidence>